<dbReference type="InterPro" id="IPR003961">
    <property type="entry name" value="FN3_dom"/>
</dbReference>
<name>S2L5W8_LITA3</name>
<organism evidence="4 5">
    <name type="scientific">Litchfieldella anticariensis (strain DSM 16096 / CECT 5854 / CIP 108499 / LMG 22089 / FP35)</name>
    <name type="common">Halomonas anticariensis</name>
    <dbReference type="NCBI Taxonomy" id="1121939"/>
    <lineage>
        <taxon>Bacteria</taxon>
        <taxon>Pseudomonadati</taxon>
        <taxon>Pseudomonadota</taxon>
        <taxon>Gammaproteobacteria</taxon>
        <taxon>Oceanospirillales</taxon>
        <taxon>Halomonadaceae</taxon>
        <taxon>Litchfieldella</taxon>
    </lineage>
</organism>
<proteinExistence type="predicted"/>
<keyword evidence="5" id="KW-1185">Reference proteome</keyword>
<gene>
    <name evidence="4" type="ORF">L861_14625</name>
</gene>
<comment type="caution">
    <text evidence="4">The sequence shown here is derived from an EMBL/GenBank/DDBJ whole genome shotgun (WGS) entry which is preliminary data.</text>
</comment>
<dbReference type="Pfam" id="PF13385">
    <property type="entry name" value="Laminin_G_3"/>
    <property type="match status" value="1"/>
</dbReference>
<accession>S2L5W8</accession>
<dbReference type="SUPFAM" id="SSF49265">
    <property type="entry name" value="Fibronectin type III"/>
    <property type="match status" value="1"/>
</dbReference>
<evidence type="ECO:0000313" key="4">
    <source>
        <dbReference type="EMBL" id="EPC00161.1"/>
    </source>
</evidence>
<dbReference type="eggNOG" id="COG3533">
    <property type="taxonomic scope" value="Bacteria"/>
</dbReference>
<dbReference type="Gene3D" id="2.60.120.200">
    <property type="match status" value="1"/>
</dbReference>
<dbReference type="Gene3D" id="2.60.40.10">
    <property type="entry name" value="Immunoglobulins"/>
    <property type="match status" value="1"/>
</dbReference>
<protein>
    <recommendedName>
        <fullName evidence="3">Fibronectin type-III domain-containing protein</fullName>
    </recommendedName>
</protein>
<dbReference type="Proteomes" id="UP000014463">
    <property type="component" value="Unassembled WGS sequence"/>
</dbReference>
<dbReference type="PATRIC" id="fig|1121939.11.peg.4436"/>
<dbReference type="InterPro" id="IPR013320">
    <property type="entry name" value="ConA-like_dom_sf"/>
</dbReference>
<dbReference type="eggNOG" id="COG4733">
    <property type="taxonomic scope" value="Bacteria"/>
</dbReference>
<keyword evidence="2" id="KW-0456">Lyase</keyword>
<dbReference type="CDD" id="cd00063">
    <property type="entry name" value="FN3"/>
    <property type="match status" value="1"/>
</dbReference>
<dbReference type="SUPFAM" id="SSF48230">
    <property type="entry name" value="Chondroitin AC/alginate lyase"/>
    <property type="match status" value="1"/>
</dbReference>
<dbReference type="STRING" id="1121939.L861_14625"/>
<feature type="domain" description="Fibronectin type-III" evidence="3">
    <location>
        <begin position="423"/>
        <end position="512"/>
    </location>
</feature>
<dbReference type="InterPro" id="IPR008929">
    <property type="entry name" value="Chondroitin_lyas"/>
</dbReference>
<dbReference type="Pfam" id="PF05426">
    <property type="entry name" value="Alginate_lyase"/>
    <property type="match status" value="1"/>
</dbReference>
<dbReference type="InterPro" id="IPR008397">
    <property type="entry name" value="Alginate_lyase_dom"/>
</dbReference>
<evidence type="ECO:0000259" key="3">
    <source>
        <dbReference type="PROSITE" id="PS50853"/>
    </source>
</evidence>
<evidence type="ECO:0000256" key="2">
    <source>
        <dbReference type="ARBA" id="ARBA00023239"/>
    </source>
</evidence>
<dbReference type="Gene3D" id="1.50.10.100">
    <property type="entry name" value="Chondroitin AC/alginate lyase"/>
    <property type="match status" value="1"/>
</dbReference>
<dbReference type="GO" id="GO:0016829">
    <property type="term" value="F:lyase activity"/>
    <property type="evidence" value="ECO:0007669"/>
    <property type="project" value="UniProtKB-KW"/>
</dbReference>
<keyword evidence="1" id="KW-0732">Signal</keyword>
<sequence length="721" mass="79634">MICHPWESTRRRVPTPSVRSVTWCSRIPGRIAALFGFLLMLAFSSHQAVADDAGTHVTSFTHPSLLHTEDDFARIRAKIQAQESPWIEGWNKLIHDSYSRLDQGPAPLSVVRRGGDGQNYGRLVNEMKKMYALALRWKISGDPAYGDLAVKFMNAWSSTLTEVTGNADRYLAAGLAGYKLANIGEIMRTYDGWAPEDLARFQDMLVNLFYPMNHGFLVKHNDACISNYWANWDLANIAGMMSIGVFADRPDIYNEALDYLYEGEGNGALKNLIFYRHPGNMGQYQESGRDQGHTRLGVLLTGVIAKTALRHGTDLFSYDNYALLSAFEYVAKYNQFEDVPYIPYGANCTGWKTYQGVISDINRGQLRSVWQLAYNQYVNRLGIDAPWLARMSDDLLNRNIIVDDEMGWDTLTETLDPFPAGGAPRGLTAELNTDSVSLSWWGATGADSYTLQRADSPSGPFTTITTVNTGDLLTYTDTDVVAGQDYYYRVTATSSQGESDPSNVVEAKAGVRLRLHLSFDEVTGDQVPSTVGDSAATLVNGPTLANGIAGNAVVLDGVDDYIDLPDDVINSLTDFSVATWVRIDENRDWARLFDFGNGTNRYILLAPRNNSGSARFASTKISYHGDNTFDAPAFPSGRWIHVVLTLKDQTAVLYVDGSEVGRSISGNIRFSPAKIGNLTQNWLGRSQYDNDPYLKGSLDDFRLYSGALSADEVAALANSVN</sequence>
<dbReference type="EMBL" id="ASTJ01000043">
    <property type="protein sequence ID" value="EPC00161.1"/>
    <property type="molecule type" value="Genomic_DNA"/>
</dbReference>
<reference evidence="4 5" key="1">
    <citation type="journal article" date="2013" name="Genome Announc.">
        <title>Draft genome sequence of the moderately halophilic gammaproteobacterium Halomonas anticariensis FP35.</title>
        <authorList>
            <person name="Tahrioui A."/>
            <person name="Quesada E."/>
            <person name="Llamas I."/>
        </authorList>
    </citation>
    <scope>NUCLEOTIDE SEQUENCE [LARGE SCALE GENOMIC DNA]</scope>
    <source>
        <strain evidence="5">DSM 16096 / CECT 5854 / LMG 22089 / FP35</strain>
    </source>
</reference>
<dbReference type="PROSITE" id="PS50853">
    <property type="entry name" value="FN3"/>
    <property type="match status" value="1"/>
</dbReference>
<dbReference type="SUPFAM" id="SSF49899">
    <property type="entry name" value="Concanavalin A-like lectins/glucanases"/>
    <property type="match status" value="1"/>
</dbReference>
<evidence type="ECO:0000256" key="1">
    <source>
        <dbReference type="ARBA" id="ARBA00022729"/>
    </source>
</evidence>
<dbReference type="RefSeq" id="WP_016418935.1">
    <property type="nucleotide sequence ID" value="NZ_KE332395.1"/>
</dbReference>
<dbReference type="AlphaFoldDB" id="S2L5W8"/>
<dbReference type="OrthoDB" id="9790247at2"/>
<evidence type="ECO:0000313" key="5">
    <source>
        <dbReference type="Proteomes" id="UP000014463"/>
    </source>
</evidence>
<dbReference type="InterPro" id="IPR013783">
    <property type="entry name" value="Ig-like_fold"/>
</dbReference>
<dbReference type="GO" id="GO:0042597">
    <property type="term" value="C:periplasmic space"/>
    <property type="evidence" value="ECO:0007669"/>
    <property type="project" value="InterPro"/>
</dbReference>
<dbReference type="Pfam" id="PF00041">
    <property type="entry name" value="fn3"/>
    <property type="match status" value="1"/>
</dbReference>
<dbReference type="SMART" id="SM00060">
    <property type="entry name" value="FN3"/>
    <property type="match status" value="1"/>
</dbReference>
<dbReference type="InterPro" id="IPR036116">
    <property type="entry name" value="FN3_sf"/>
</dbReference>